<accession>A0A840IAM0</accession>
<feature type="transmembrane region" description="Helical" evidence="1">
    <location>
        <begin position="91"/>
        <end position="124"/>
    </location>
</feature>
<keyword evidence="4" id="KW-1185">Reference proteome</keyword>
<organism evidence="3 4">
    <name type="scientific">Conexibacter arvalis</name>
    <dbReference type="NCBI Taxonomy" id="912552"/>
    <lineage>
        <taxon>Bacteria</taxon>
        <taxon>Bacillati</taxon>
        <taxon>Actinomycetota</taxon>
        <taxon>Thermoleophilia</taxon>
        <taxon>Solirubrobacterales</taxon>
        <taxon>Conexibacteraceae</taxon>
        <taxon>Conexibacter</taxon>
    </lineage>
</organism>
<keyword evidence="1" id="KW-0812">Transmembrane</keyword>
<dbReference type="Proteomes" id="UP000585272">
    <property type="component" value="Unassembled WGS sequence"/>
</dbReference>
<keyword evidence="1" id="KW-0472">Membrane</keyword>
<gene>
    <name evidence="3" type="ORF">BDZ31_000737</name>
</gene>
<feature type="transmembrane region" description="Helical" evidence="1">
    <location>
        <begin position="38"/>
        <end position="56"/>
    </location>
</feature>
<comment type="caution">
    <text evidence="3">The sequence shown here is derived from an EMBL/GenBank/DDBJ whole genome shotgun (WGS) entry which is preliminary data.</text>
</comment>
<dbReference type="RefSeq" id="WP_183339108.1">
    <property type="nucleotide sequence ID" value="NZ_JACHNU010000001.1"/>
</dbReference>
<evidence type="ECO:0000256" key="1">
    <source>
        <dbReference type="SAM" id="Phobius"/>
    </source>
</evidence>
<evidence type="ECO:0000313" key="3">
    <source>
        <dbReference type="EMBL" id="MBB4661164.1"/>
    </source>
</evidence>
<proteinExistence type="predicted"/>
<protein>
    <recommendedName>
        <fullName evidence="5">Protein-S-isoprenylcysteine O-methyltransferase Ste14</fullName>
    </recommendedName>
</protein>
<dbReference type="EMBL" id="JACHNU010000001">
    <property type="protein sequence ID" value="MBB4661164.1"/>
    <property type="molecule type" value="Genomic_DNA"/>
</dbReference>
<keyword evidence="2" id="KW-0732">Signal</keyword>
<feature type="chain" id="PRO_5032270245" description="Protein-S-isoprenylcysteine O-methyltransferase Ste14" evidence="2">
    <location>
        <begin position="29"/>
        <end position="171"/>
    </location>
</feature>
<evidence type="ECO:0008006" key="5">
    <source>
        <dbReference type="Google" id="ProtNLM"/>
    </source>
</evidence>
<keyword evidence="1" id="KW-1133">Transmembrane helix</keyword>
<reference evidence="3 4" key="1">
    <citation type="submission" date="2020-08" db="EMBL/GenBank/DDBJ databases">
        <title>Genomic Encyclopedia of Archaeal and Bacterial Type Strains, Phase II (KMG-II): from individual species to whole genera.</title>
        <authorList>
            <person name="Goeker M."/>
        </authorList>
    </citation>
    <scope>NUCLEOTIDE SEQUENCE [LARGE SCALE GENOMIC DNA]</scope>
    <source>
        <strain evidence="3 4">DSM 23288</strain>
    </source>
</reference>
<evidence type="ECO:0000313" key="4">
    <source>
        <dbReference type="Proteomes" id="UP000585272"/>
    </source>
</evidence>
<name>A0A840IAM0_9ACTN</name>
<dbReference type="AlphaFoldDB" id="A0A840IAM0"/>
<sequence length="171" mass="18159">MRFTDFLKATVMTSAAAATLLAAITAFAASRADDPLLVPFAAGWWVLAGAVGVALGRRAETTPPIARLLADARSSQSLPEVSPGRVLLNRLWPLLACTLAAAGLAFLFPQIAAIAAGFAIIWALSWRRQDAAVTAIEGRDGVRYYVERTSPLSAIRLVRTPGLRSGATQNW</sequence>
<evidence type="ECO:0000256" key="2">
    <source>
        <dbReference type="SAM" id="SignalP"/>
    </source>
</evidence>
<feature type="signal peptide" evidence="2">
    <location>
        <begin position="1"/>
        <end position="28"/>
    </location>
</feature>